<feature type="chain" id="PRO_5009307371" evidence="6">
    <location>
        <begin position="20"/>
        <end position="97"/>
    </location>
</feature>
<dbReference type="Proteomes" id="UP000095282">
    <property type="component" value="Unplaced"/>
</dbReference>
<proteinExistence type="inferred from homology"/>
<evidence type="ECO:0000256" key="1">
    <source>
        <dbReference type="ARBA" id="ARBA00004613"/>
    </source>
</evidence>
<evidence type="ECO:0000256" key="3">
    <source>
        <dbReference type="ARBA" id="ARBA00022525"/>
    </source>
</evidence>
<evidence type="ECO:0000256" key="6">
    <source>
        <dbReference type="SAM" id="SignalP"/>
    </source>
</evidence>
<organism evidence="7 8">
    <name type="scientific">Caenorhabditis tropicalis</name>
    <dbReference type="NCBI Taxonomy" id="1561998"/>
    <lineage>
        <taxon>Eukaryota</taxon>
        <taxon>Metazoa</taxon>
        <taxon>Ecdysozoa</taxon>
        <taxon>Nematoda</taxon>
        <taxon>Chromadorea</taxon>
        <taxon>Rhabditida</taxon>
        <taxon>Rhabditina</taxon>
        <taxon>Rhabditomorpha</taxon>
        <taxon>Rhabditoidea</taxon>
        <taxon>Rhabditidae</taxon>
        <taxon>Peloderinae</taxon>
        <taxon>Caenorhabditis</taxon>
    </lineage>
</organism>
<comment type="subcellular location">
    <subcellularLocation>
        <location evidence="1">Secreted</location>
    </subcellularLocation>
</comment>
<evidence type="ECO:0000313" key="8">
    <source>
        <dbReference type="WBParaSite" id="Csp11.Scaffold574.g4330.t1"/>
    </source>
</evidence>
<keyword evidence="7" id="KW-1185">Reference proteome</keyword>
<keyword evidence="4 6" id="KW-0732">Signal</keyword>
<evidence type="ECO:0000256" key="4">
    <source>
        <dbReference type="ARBA" id="ARBA00022729"/>
    </source>
</evidence>
<sequence length="97" mass="10718">MKLLILFALVAISISLIVAAPTESSTVLSSTWTPSPNEIGNERKDLICKRKLLLFVLSVCGYDCKDHGKEIVEKGCHSGRKVSEDEVKSMCCPDEQY</sequence>
<evidence type="ECO:0000256" key="5">
    <source>
        <dbReference type="ARBA" id="ARBA00023157"/>
    </source>
</evidence>
<feature type="signal peptide" evidence="6">
    <location>
        <begin position="1"/>
        <end position="19"/>
    </location>
</feature>
<keyword evidence="3" id="KW-0964">Secreted</keyword>
<reference evidence="8" key="1">
    <citation type="submission" date="2016-11" db="UniProtKB">
        <authorList>
            <consortium name="WormBaseParasite"/>
        </authorList>
    </citation>
    <scope>IDENTIFICATION</scope>
</reference>
<dbReference type="Pfam" id="PF03488">
    <property type="entry name" value="Ins_beta"/>
    <property type="match status" value="1"/>
</dbReference>
<dbReference type="GO" id="GO:0005576">
    <property type="term" value="C:extracellular region"/>
    <property type="evidence" value="ECO:0007669"/>
    <property type="project" value="UniProtKB-SubCell"/>
</dbReference>
<evidence type="ECO:0000256" key="2">
    <source>
        <dbReference type="ARBA" id="ARBA00009034"/>
    </source>
</evidence>
<dbReference type="Gene3D" id="1.10.100.10">
    <property type="entry name" value="Insulin-like"/>
    <property type="match status" value="1"/>
</dbReference>
<evidence type="ECO:0000313" key="7">
    <source>
        <dbReference type="Proteomes" id="UP000095282"/>
    </source>
</evidence>
<dbReference type="GO" id="GO:0005179">
    <property type="term" value="F:hormone activity"/>
    <property type="evidence" value="ECO:0007669"/>
    <property type="project" value="InterPro"/>
</dbReference>
<dbReference type="WBParaSite" id="Csp11.Scaffold574.g4330.t1">
    <property type="protein sequence ID" value="Csp11.Scaffold574.g4330.t1"/>
    <property type="gene ID" value="Csp11.Scaffold574.g4330"/>
</dbReference>
<name>A0A1I7TBJ5_9PELO</name>
<keyword evidence="5" id="KW-1015">Disulfide bond</keyword>
<accession>A0A1I7TBJ5</accession>
<protein>
    <submittedName>
        <fullName evidence="8">Secreted protein</fullName>
    </submittedName>
</protein>
<dbReference type="InterPro" id="IPR003235">
    <property type="entry name" value="Nem_insulin-like_b-type"/>
</dbReference>
<comment type="similarity">
    <text evidence="2">Belongs to the insulin family.</text>
</comment>
<dbReference type="AlphaFoldDB" id="A0A1I7TBJ5"/>